<comment type="caution">
    <text evidence="2">The sequence shown here is derived from an EMBL/GenBank/DDBJ whole genome shotgun (WGS) entry which is preliminary data.</text>
</comment>
<dbReference type="Pfam" id="PF07609">
    <property type="entry name" value="DUF1572"/>
    <property type="match status" value="1"/>
</dbReference>
<sequence>MDNYLAELFERELLKLKDELNKFKDENNIWQAADGITNTAGTLTLHLLGNLNFTIGTQLGGTGYVRNREQEFSLTGVSREKLVADIEKTVEVIKFSFETIDQAKLDENYTLEMAGTHSTAWYLTFFYGHFTYHLGQINYLRRILEAD</sequence>
<dbReference type="EMBL" id="MLJW01006475">
    <property type="protein sequence ID" value="OIQ66622.1"/>
    <property type="molecule type" value="Genomic_DNA"/>
</dbReference>
<dbReference type="Gene3D" id="1.20.120.450">
    <property type="entry name" value="dinb family like domain"/>
    <property type="match status" value="1"/>
</dbReference>
<evidence type="ECO:0000313" key="2">
    <source>
        <dbReference type="EMBL" id="OIQ66622.1"/>
    </source>
</evidence>
<reference evidence="2" key="1">
    <citation type="submission" date="2016-10" db="EMBL/GenBank/DDBJ databases">
        <title>Sequence of Gallionella enrichment culture.</title>
        <authorList>
            <person name="Poehlein A."/>
            <person name="Muehling M."/>
            <person name="Daniel R."/>
        </authorList>
    </citation>
    <scope>NUCLEOTIDE SEQUENCE</scope>
</reference>
<proteinExistence type="predicted"/>
<dbReference type="SUPFAM" id="SSF109854">
    <property type="entry name" value="DinB/YfiT-like putative metalloenzymes"/>
    <property type="match status" value="1"/>
</dbReference>
<protein>
    <recommendedName>
        <fullName evidence="3">DinB superfamily protein</fullName>
    </recommendedName>
</protein>
<dbReference type="InterPro" id="IPR011466">
    <property type="entry name" value="DUF1572"/>
</dbReference>
<feature type="coiled-coil region" evidence="1">
    <location>
        <begin position="6"/>
        <end position="33"/>
    </location>
</feature>
<dbReference type="AlphaFoldDB" id="A0A1J5P5Z0"/>
<organism evidence="2">
    <name type="scientific">mine drainage metagenome</name>
    <dbReference type="NCBI Taxonomy" id="410659"/>
    <lineage>
        <taxon>unclassified sequences</taxon>
        <taxon>metagenomes</taxon>
        <taxon>ecological metagenomes</taxon>
    </lineage>
</organism>
<keyword evidence="1" id="KW-0175">Coiled coil</keyword>
<evidence type="ECO:0008006" key="3">
    <source>
        <dbReference type="Google" id="ProtNLM"/>
    </source>
</evidence>
<accession>A0A1J5P5Z0</accession>
<dbReference type="InterPro" id="IPR034660">
    <property type="entry name" value="DinB/YfiT-like"/>
</dbReference>
<name>A0A1J5P5Z0_9ZZZZ</name>
<evidence type="ECO:0000256" key="1">
    <source>
        <dbReference type="SAM" id="Coils"/>
    </source>
</evidence>
<gene>
    <name evidence="2" type="ORF">GALL_518070</name>
</gene>